<feature type="transmembrane region" description="Helical" evidence="5">
    <location>
        <begin position="261"/>
        <end position="279"/>
    </location>
</feature>
<evidence type="ECO:0000313" key="7">
    <source>
        <dbReference type="EMBL" id="SPQ18477.1"/>
    </source>
</evidence>
<reference evidence="7 8" key="1">
    <citation type="submission" date="2018-04" db="EMBL/GenBank/DDBJ databases">
        <authorList>
            <person name="Huttner S."/>
            <person name="Dainat J."/>
        </authorList>
    </citation>
    <scope>NUCLEOTIDE SEQUENCE [LARGE SCALE GENOMIC DNA]</scope>
</reference>
<dbReference type="Pfam" id="PF02544">
    <property type="entry name" value="Steroid_dh"/>
    <property type="match status" value="1"/>
</dbReference>
<evidence type="ECO:0000256" key="2">
    <source>
        <dbReference type="ARBA" id="ARBA00022692"/>
    </source>
</evidence>
<dbReference type="InterPro" id="IPR039698">
    <property type="entry name" value="Dfg10/SRD5A3"/>
</dbReference>
<feature type="transmembrane region" description="Helical" evidence="5">
    <location>
        <begin position="74"/>
        <end position="91"/>
    </location>
</feature>
<comment type="function">
    <text evidence="5">Plays a key role in early steps of protein N-linked glycosylation by being involved in the conversion of polyprenol into dolichol. Acts as a polyprenal reductase that mediates the reduction of polyprenal into dolichal in a NADP-dependent mechanism. Dolichols are required for the synthesis of dolichol-linked monosaccharides and the oligosaccharide precursor used for N-glycosylation.</text>
</comment>
<evidence type="ECO:0000256" key="4">
    <source>
        <dbReference type="ARBA" id="ARBA00023136"/>
    </source>
</evidence>
<feature type="transmembrane region" description="Helical" evidence="5">
    <location>
        <begin position="111"/>
        <end position="130"/>
    </location>
</feature>
<feature type="transmembrane region" description="Helical" evidence="5">
    <location>
        <begin position="192"/>
        <end position="211"/>
    </location>
</feature>
<dbReference type="GO" id="GO:0003865">
    <property type="term" value="F:3-oxo-5-alpha-steroid 4-dehydrogenase activity"/>
    <property type="evidence" value="ECO:0007669"/>
    <property type="project" value="TreeGrafter"/>
</dbReference>
<dbReference type="PROSITE" id="PS50244">
    <property type="entry name" value="S5A_REDUCTASE"/>
    <property type="match status" value="1"/>
</dbReference>
<keyword evidence="3 5" id="KW-1133">Transmembrane helix</keyword>
<evidence type="ECO:0000256" key="3">
    <source>
        <dbReference type="ARBA" id="ARBA00022989"/>
    </source>
</evidence>
<dbReference type="Proteomes" id="UP000289323">
    <property type="component" value="Unassembled WGS sequence"/>
</dbReference>
<dbReference type="GO" id="GO:0005789">
    <property type="term" value="C:endoplasmic reticulum membrane"/>
    <property type="evidence" value="ECO:0007669"/>
    <property type="project" value="UniProtKB-SubCell"/>
</dbReference>
<comment type="pathway">
    <text evidence="5">Protein modification; protein glycosylation.</text>
</comment>
<comment type="catalytic activity">
    <reaction evidence="5">
        <text>a di-trans,poly-cis-dolichal + NADP(+) = a di-trans,poly-cis-polyprenal + NADPH + H(+)</text>
        <dbReference type="Rhea" id="RHEA:80727"/>
        <dbReference type="Rhea" id="RHEA-COMP:19536"/>
        <dbReference type="Rhea" id="RHEA-COMP:19537"/>
        <dbReference type="ChEBI" id="CHEBI:15378"/>
        <dbReference type="ChEBI" id="CHEBI:57783"/>
        <dbReference type="ChEBI" id="CHEBI:58349"/>
        <dbReference type="ChEBI" id="CHEBI:231623"/>
        <dbReference type="ChEBI" id="CHEBI:231637"/>
        <dbReference type="EC" id="1.3.1.94"/>
    </reaction>
    <physiologicalReaction direction="right-to-left" evidence="5">
        <dbReference type="Rhea" id="RHEA:80729"/>
    </physiologicalReaction>
</comment>
<accession>A0A446B7P6</accession>
<dbReference type="PANTHER" id="PTHR14624">
    <property type="entry name" value="DFG10 PROTEIN"/>
    <property type="match status" value="1"/>
</dbReference>
<feature type="transmembrane region" description="Helical" evidence="5">
    <location>
        <begin position="14"/>
        <end position="34"/>
    </location>
</feature>
<dbReference type="AlphaFoldDB" id="A0A446B7P6"/>
<proteinExistence type="inferred from homology"/>
<dbReference type="GO" id="GO:0102389">
    <property type="term" value="F:polyprenol reductase activity"/>
    <property type="evidence" value="ECO:0007669"/>
    <property type="project" value="UniProtKB-UniRule"/>
</dbReference>
<comment type="subcellular location">
    <subcellularLocation>
        <location evidence="1">Endomembrane system</location>
        <topology evidence="1">Multi-pass membrane protein</topology>
    </subcellularLocation>
    <subcellularLocation>
        <location evidence="5">Endoplasmic reticulum membrane</location>
    </subcellularLocation>
</comment>
<keyword evidence="5" id="KW-0521">NADP</keyword>
<dbReference type="GO" id="GO:0160198">
    <property type="term" value="F:polyprenal reductase activity"/>
    <property type="evidence" value="ECO:0007669"/>
    <property type="project" value="UniProtKB-EC"/>
</dbReference>
<organism evidence="7 8">
    <name type="scientific">Thermothielavioides terrestris</name>
    <dbReference type="NCBI Taxonomy" id="2587410"/>
    <lineage>
        <taxon>Eukaryota</taxon>
        <taxon>Fungi</taxon>
        <taxon>Dikarya</taxon>
        <taxon>Ascomycota</taxon>
        <taxon>Pezizomycotina</taxon>
        <taxon>Sordariomycetes</taxon>
        <taxon>Sordariomycetidae</taxon>
        <taxon>Sordariales</taxon>
        <taxon>Chaetomiaceae</taxon>
        <taxon>Thermothielavioides</taxon>
    </lineage>
</organism>
<keyword evidence="4 5" id="KW-0472">Membrane</keyword>
<keyword evidence="5" id="KW-0256">Endoplasmic reticulum</keyword>
<evidence type="ECO:0000256" key="1">
    <source>
        <dbReference type="ARBA" id="ARBA00004127"/>
    </source>
</evidence>
<dbReference type="InterPro" id="IPR001104">
    <property type="entry name" value="3-oxo-5_a-steroid_4-DH_C"/>
</dbReference>
<dbReference type="GO" id="GO:0016095">
    <property type="term" value="P:polyprenol catabolic process"/>
    <property type="evidence" value="ECO:0007669"/>
    <property type="project" value="UniProtKB-UniRule"/>
</dbReference>
<dbReference type="EC" id="1.3.1.94" evidence="5"/>
<comment type="similarity">
    <text evidence="5">Belongs to the steroid 5-alpha reductase family. Polyprenal reductase subfamily.</text>
</comment>
<name>A0A446B7P6_9PEZI</name>
<keyword evidence="5" id="KW-0560">Oxidoreductase</keyword>
<gene>
    <name evidence="7" type="ORF">TT172_LOCUS896</name>
</gene>
<evidence type="ECO:0000256" key="5">
    <source>
        <dbReference type="RuleBase" id="RU367081"/>
    </source>
</evidence>
<feature type="transmembrane region" description="Helical" evidence="5">
    <location>
        <begin position="151"/>
        <end position="172"/>
    </location>
</feature>
<evidence type="ECO:0000313" key="8">
    <source>
        <dbReference type="Proteomes" id="UP000289323"/>
    </source>
</evidence>
<dbReference type="UniPathway" id="UPA00378"/>
<evidence type="ECO:0000259" key="6">
    <source>
        <dbReference type="Pfam" id="PF02544"/>
    </source>
</evidence>
<feature type="transmembrane region" description="Helical" evidence="5">
    <location>
        <begin position="232"/>
        <end position="255"/>
    </location>
</feature>
<dbReference type="PANTHER" id="PTHR14624:SF0">
    <property type="entry name" value="POLYPRENOL REDUCTASE"/>
    <property type="match status" value="1"/>
</dbReference>
<dbReference type="EMBL" id="OUUZ01000001">
    <property type="protein sequence ID" value="SPQ18477.1"/>
    <property type="molecule type" value="Genomic_DNA"/>
</dbReference>
<sequence length="308" mass="33436">MDPASFSPAQWCQAFFFAVGLFIVSIHLAGPLSLKVNWLGYGPRTLGAGGGGARKQPAGAGAVAAPSRASVPHSWFISFYYTSVLLSAFWAHQLSTRGAAAMHLVRWQAAAGGPSMTVTQVALLWVMMLFQGLRRLLECVLVMKLSAKSTMWVMYWVAAEGFYLCMSISVWIEGSGAILETPDLVAALDPLSIANARTAIALVFFLSGALLQNQSHRHLASLEKYSLPNAGMFKYIICPHYTAECLVYLGLALAAAPEGRVVNSTLLAALLFTFTNLAISAKTTRDWYSEKFGAEKVAKKWNILPFVF</sequence>
<feature type="domain" description="3-oxo-5-alpha-steroid 4-dehydrogenase C-terminal" evidence="6">
    <location>
        <begin position="195"/>
        <end position="308"/>
    </location>
</feature>
<keyword evidence="2 5" id="KW-0812">Transmembrane</keyword>
<dbReference type="GO" id="GO:0006488">
    <property type="term" value="P:dolichol-linked oligosaccharide biosynthetic process"/>
    <property type="evidence" value="ECO:0007669"/>
    <property type="project" value="UniProtKB-UniRule"/>
</dbReference>
<protein>
    <recommendedName>
        <fullName evidence="5">Polyprenal reductase</fullName>
        <ecNumber evidence="5">1.3.1.94</ecNumber>
    </recommendedName>
</protein>